<feature type="non-terminal residue" evidence="1">
    <location>
        <position position="1"/>
    </location>
</feature>
<gene>
    <name evidence="1" type="ORF">CITCOLO1_LOCUS9981</name>
</gene>
<evidence type="ECO:0000313" key="2">
    <source>
        <dbReference type="Proteomes" id="UP001642487"/>
    </source>
</evidence>
<accession>A0ABP0YDI6</accession>
<keyword evidence="2" id="KW-1185">Reference proteome</keyword>
<organism evidence="1 2">
    <name type="scientific">Citrullus colocynthis</name>
    <name type="common">colocynth</name>
    <dbReference type="NCBI Taxonomy" id="252529"/>
    <lineage>
        <taxon>Eukaryota</taxon>
        <taxon>Viridiplantae</taxon>
        <taxon>Streptophyta</taxon>
        <taxon>Embryophyta</taxon>
        <taxon>Tracheophyta</taxon>
        <taxon>Spermatophyta</taxon>
        <taxon>Magnoliopsida</taxon>
        <taxon>eudicotyledons</taxon>
        <taxon>Gunneridae</taxon>
        <taxon>Pentapetalae</taxon>
        <taxon>rosids</taxon>
        <taxon>fabids</taxon>
        <taxon>Cucurbitales</taxon>
        <taxon>Cucurbitaceae</taxon>
        <taxon>Benincaseae</taxon>
        <taxon>Citrullus</taxon>
    </lineage>
</organism>
<protein>
    <submittedName>
        <fullName evidence="1">Uncharacterized protein</fullName>
    </submittedName>
</protein>
<sequence>RLLAEVSWRLPRTVTHAYTPQPSTRTLSAPPPTRLCGILTPFEHPALSTPHLHAVRLSTP</sequence>
<proteinExistence type="predicted"/>
<name>A0ABP0YDI6_9ROSI</name>
<dbReference type="Proteomes" id="UP001642487">
    <property type="component" value="Chromosome 3"/>
</dbReference>
<evidence type="ECO:0000313" key="1">
    <source>
        <dbReference type="EMBL" id="CAK9318027.1"/>
    </source>
</evidence>
<dbReference type="EMBL" id="OZ021737">
    <property type="protein sequence ID" value="CAK9318027.1"/>
    <property type="molecule type" value="Genomic_DNA"/>
</dbReference>
<reference evidence="1 2" key="1">
    <citation type="submission" date="2024-03" db="EMBL/GenBank/DDBJ databases">
        <authorList>
            <person name="Gkanogiannis A."/>
            <person name="Becerra Lopez-Lavalle L."/>
        </authorList>
    </citation>
    <scope>NUCLEOTIDE SEQUENCE [LARGE SCALE GENOMIC DNA]</scope>
</reference>